<dbReference type="PANTHER" id="PTHR30408:SF12">
    <property type="entry name" value="TYPE I RESTRICTION ENZYME MJAVIII SPECIFICITY SUBUNIT"/>
    <property type="match status" value="1"/>
</dbReference>
<dbReference type="HOGENOM" id="CLU_021095_10_1_5"/>
<evidence type="ECO:0000256" key="2">
    <source>
        <dbReference type="ARBA" id="ARBA00022747"/>
    </source>
</evidence>
<accession>G2I7N3</accession>
<dbReference type="Proteomes" id="UP000009044">
    <property type="component" value="Chromosome"/>
</dbReference>
<name>G2I7N3_KOMMN</name>
<protein>
    <submittedName>
        <fullName evidence="5">Type I DNA specificity S subunit</fullName>
    </submittedName>
</protein>
<evidence type="ECO:0000259" key="4">
    <source>
        <dbReference type="Pfam" id="PF01420"/>
    </source>
</evidence>
<dbReference type="Pfam" id="PF01420">
    <property type="entry name" value="Methylase_S"/>
    <property type="match status" value="1"/>
</dbReference>
<dbReference type="GO" id="GO:0003677">
    <property type="term" value="F:DNA binding"/>
    <property type="evidence" value="ECO:0007669"/>
    <property type="project" value="UniProtKB-KW"/>
</dbReference>
<evidence type="ECO:0000313" key="6">
    <source>
        <dbReference type="Proteomes" id="UP000009044"/>
    </source>
</evidence>
<organism evidence="5 6">
    <name type="scientific">Komagataeibacter medellinensis (strain NBRC 3288 / BCRC 11682 / LMG 1693 / Kondo 51)</name>
    <name type="common">Gluconacetobacter medellinensis</name>
    <dbReference type="NCBI Taxonomy" id="634177"/>
    <lineage>
        <taxon>Bacteria</taxon>
        <taxon>Pseudomonadati</taxon>
        <taxon>Pseudomonadota</taxon>
        <taxon>Alphaproteobacteria</taxon>
        <taxon>Acetobacterales</taxon>
        <taxon>Acetobacteraceae</taxon>
        <taxon>Komagataeibacter</taxon>
    </lineage>
</organism>
<dbReference type="CDD" id="cd17252">
    <property type="entry name" value="RMtype1_S_EcoKI-TRD1-CR1_like"/>
    <property type="match status" value="1"/>
</dbReference>
<proteinExistence type="inferred from homology"/>
<dbReference type="eggNOG" id="COG0732">
    <property type="taxonomic scope" value="Bacteria"/>
</dbReference>
<dbReference type="InterPro" id="IPR044946">
    <property type="entry name" value="Restrct_endonuc_typeI_TRD_sf"/>
</dbReference>
<dbReference type="InterPro" id="IPR052021">
    <property type="entry name" value="Type-I_RS_S_subunit"/>
</dbReference>
<gene>
    <name evidence="5" type="ordered locus">GLX_17180</name>
</gene>
<dbReference type="GO" id="GO:0009307">
    <property type="term" value="P:DNA restriction-modification system"/>
    <property type="evidence" value="ECO:0007669"/>
    <property type="project" value="UniProtKB-KW"/>
</dbReference>
<dbReference type="InterPro" id="IPR000055">
    <property type="entry name" value="Restrct_endonuc_typeI_TRD"/>
</dbReference>
<dbReference type="KEGG" id="gxy:GLX_17180"/>
<dbReference type="PATRIC" id="fig|634177.7.peg.1962"/>
<evidence type="ECO:0000256" key="3">
    <source>
        <dbReference type="ARBA" id="ARBA00023125"/>
    </source>
</evidence>
<dbReference type="Gene3D" id="3.90.220.20">
    <property type="entry name" value="DNA methylase specificity domains"/>
    <property type="match status" value="2"/>
</dbReference>
<dbReference type="AlphaFoldDB" id="G2I7N3"/>
<evidence type="ECO:0000256" key="1">
    <source>
        <dbReference type="ARBA" id="ARBA00010923"/>
    </source>
</evidence>
<dbReference type="PANTHER" id="PTHR30408">
    <property type="entry name" value="TYPE-1 RESTRICTION ENZYME ECOKI SPECIFICITY PROTEIN"/>
    <property type="match status" value="1"/>
</dbReference>
<feature type="domain" description="Type I restriction modification DNA specificity" evidence="4">
    <location>
        <begin position="3"/>
        <end position="183"/>
    </location>
</feature>
<keyword evidence="2" id="KW-0680">Restriction system</keyword>
<evidence type="ECO:0000313" key="5">
    <source>
        <dbReference type="EMBL" id="BAK84130.1"/>
    </source>
</evidence>
<dbReference type="RefSeq" id="WP_014105660.1">
    <property type="nucleotide sequence ID" value="NC_016027.1"/>
</dbReference>
<comment type="similarity">
    <text evidence="1">Belongs to the type-I restriction system S methylase family.</text>
</comment>
<dbReference type="REBASE" id="40578">
    <property type="entry name" value="S.Gxy3288ORF17150P"/>
</dbReference>
<keyword evidence="3" id="KW-0238">DNA-binding</keyword>
<dbReference type="CDD" id="cd17524">
    <property type="entry name" value="RMtype1_S_EcoUTORF5051P-TRD2-CR2_like"/>
    <property type="match status" value="1"/>
</dbReference>
<sequence length="396" mass="43421">MSWPTATLDSISEVVRGVTFSKADAESDLREGLLPVLRAGNIAETLNIESDLVYVDQGRISEKQRLRPKDIVVCTSSGSASVLGKSAMLGQEWQGSFGAFLATVRTDSHVADPDFVGHYLRSPRFRAWASNSAGIGIKNIRASDLKKIEIPLPPLEEQKRIAGILDQAVELCRLRTRTLDKLNSLGQAIFHEMFGDVAQNSMGFRRGTVGDLAAETQYGTSEKARETGPLPVLRMNNLTYDGRMDLASLKYMDLKASDFAKYTVVAGDMLFNRTNSPDLVGKTAVYRGQSPMAFAGYLVRLRANAEGNTDYISAVLNSAYGKATLRGMCKSIIGMANINAKELCKISLPIPPRQLQDAFSNRLSEVDKERPKFEAAIAESNTLFASLQHRAFRGEL</sequence>
<reference evidence="6" key="1">
    <citation type="journal article" date="2011" name="J. Bacteriol.">
        <title>Complete genome sequence of NBRC 3288, a unique cellulose-nonproducing strain of Gluconacetobacter xylinus isolated from vinegar.</title>
        <authorList>
            <person name="Ogino H."/>
            <person name="Azuma Y."/>
            <person name="Hosoyama A."/>
            <person name="Nakazawa H."/>
            <person name="Matsutani M."/>
            <person name="Hasegawa A."/>
            <person name="Otsuyama K."/>
            <person name="Matsushita K."/>
            <person name="Fujita N."/>
            <person name="Shirai M."/>
        </authorList>
    </citation>
    <scope>NUCLEOTIDE SEQUENCE [LARGE SCALE GENOMIC DNA]</scope>
    <source>
        <strain evidence="6">NBRC 3288 / BCRC 11682 / LMG 1693</strain>
    </source>
</reference>
<dbReference type="STRING" id="634177.GLX_17180"/>
<dbReference type="SUPFAM" id="SSF116734">
    <property type="entry name" value="DNA methylase specificity domain"/>
    <property type="match status" value="2"/>
</dbReference>
<dbReference type="EMBL" id="AP012159">
    <property type="protein sequence ID" value="BAK84130.1"/>
    <property type="molecule type" value="Genomic_DNA"/>
</dbReference>